<comment type="caution">
    <text evidence="1">The sequence shown here is derived from an EMBL/GenBank/DDBJ whole genome shotgun (WGS) entry which is preliminary data.</text>
</comment>
<proteinExistence type="predicted"/>
<dbReference type="Proteomes" id="UP001159363">
    <property type="component" value="Chromosome 3"/>
</dbReference>
<gene>
    <name evidence="1" type="ORF">PR048_009108</name>
</gene>
<evidence type="ECO:0000313" key="1">
    <source>
        <dbReference type="EMBL" id="KAJ8889608.1"/>
    </source>
</evidence>
<name>A0ABQ9HZ04_9NEOP</name>
<organism evidence="1 2">
    <name type="scientific">Dryococelus australis</name>
    <dbReference type="NCBI Taxonomy" id="614101"/>
    <lineage>
        <taxon>Eukaryota</taxon>
        <taxon>Metazoa</taxon>
        <taxon>Ecdysozoa</taxon>
        <taxon>Arthropoda</taxon>
        <taxon>Hexapoda</taxon>
        <taxon>Insecta</taxon>
        <taxon>Pterygota</taxon>
        <taxon>Neoptera</taxon>
        <taxon>Polyneoptera</taxon>
        <taxon>Phasmatodea</taxon>
        <taxon>Verophasmatodea</taxon>
        <taxon>Anareolatae</taxon>
        <taxon>Phasmatidae</taxon>
        <taxon>Eurycanthinae</taxon>
        <taxon>Dryococelus</taxon>
    </lineage>
</organism>
<dbReference type="EMBL" id="JARBHB010000003">
    <property type="protein sequence ID" value="KAJ8889608.1"/>
    <property type="molecule type" value="Genomic_DNA"/>
</dbReference>
<reference evidence="1 2" key="1">
    <citation type="submission" date="2023-02" db="EMBL/GenBank/DDBJ databases">
        <title>LHISI_Scaffold_Assembly.</title>
        <authorList>
            <person name="Stuart O.P."/>
            <person name="Cleave R."/>
            <person name="Magrath M.J.L."/>
            <person name="Mikheyev A.S."/>
        </authorList>
    </citation>
    <scope>NUCLEOTIDE SEQUENCE [LARGE SCALE GENOMIC DNA]</scope>
    <source>
        <strain evidence="1">Daus_M_001</strain>
        <tissue evidence="1">Leg muscle</tissue>
    </source>
</reference>
<evidence type="ECO:0000313" key="2">
    <source>
        <dbReference type="Proteomes" id="UP001159363"/>
    </source>
</evidence>
<accession>A0ABQ9HZ04</accession>
<keyword evidence="2" id="KW-1185">Reference proteome</keyword>
<sequence length="152" mass="17753">MALRFSFPNRHYITSKHPQFKASRFNSADLKQHGRYVIELREEFEKQFSIFQLFAEPMAVTTIVDHDPELRMELCKLQSDILFSSKQNLTYGQLWNFVLPDKYPKLHNFALKSKQGNRLSQDALKSNLRIVTAEMEADIVTLVNEHTAHCSH</sequence>
<protein>
    <submittedName>
        <fullName evidence="1">Uncharacterized protein</fullName>
    </submittedName>
</protein>